<dbReference type="EMBL" id="JXTC01000680">
    <property type="protein sequence ID" value="PON40753.1"/>
    <property type="molecule type" value="Genomic_DNA"/>
</dbReference>
<dbReference type="PANTHER" id="PTHR31375">
    <property type="match status" value="1"/>
</dbReference>
<keyword evidence="15" id="KW-1185">Reference proteome</keyword>
<proteinExistence type="inferred from homology"/>
<evidence type="ECO:0000256" key="5">
    <source>
        <dbReference type="ARBA" id="ARBA00022525"/>
    </source>
</evidence>
<dbReference type="GO" id="GO:0010047">
    <property type="term" value="P:fruit dehiscence"/>
    <property type="evidence" value="ECO:0007669"/>
    <property type="project" value="UniProtKB-ARBA"/>
</dbReference>
<evidence type="ECO:0000256" key="8">
    <source>
        <dbReference type="ARBA" id="ARBA00023295"/>
    </source>
</evidence>
<dbReference type="InParanoid" id="A0A2P5AW23"/>
<dbReference type="GO" id="GO:0004650">
    <property type="term" value="F:polygalacturonase activity"/>
    <property type="evidence" value="ECO:0007669"/>
    <property type="project" value="UniProtKB-EC"/>
</dbReference>
<keyword evidence="8 12" id="KW-0326">Glycosidase</keyword>
<dbReference type="Pfam" id="PF00295">
    <property type="entry name" value="Glyco_hydro_28"/>
    <property type="match status" value="1"/>
</dbReference>
<dbReference type="OrthoDB" id="187139at2759"/>
<dbReference type="InterPro" id="IPR000743">
    <property type="entry name" value="Glyco_hydro_28"/>
</dbReference>
<comment type="caution">
    <text evidence="14">The sequence shown here is derived from an EMBL/GenBank/DDBJ whole genome shotgun (WGS) entry which is preliminary data.</text>
</comment>
<dbReference type="Proteomes" id="UP000237000">
    <property type="component" value="Unassembled WGS sequence"/>
</dbReference>
<organism evidence="14 15">
    <name type="scientific">Trema orientale</name>
    <name type="common">Charcoal tree</name>
    <name type="synonym">Celtis orientalis</name>
    <dbReference type="NCBI Taxonomy" id="63057"/>
    <lineage>
        <taxon>Eukaryota</taxon>
        <taxon>Viridiplantae</taxon>
        <taxon>Streptophyta</taxon>
        <taxon>Embryophyta</taxon>
        <taxon>Tracheophyta</taxon>
        <taxon>Spermatophyta</taxon>
        <taxon>Magnoliopsida</taxon>
        <taxon>eudicotyledons</taxon>
        <taxon>Gunneridae</taxon>
        <taxon>Pentapetalae</taxon>
        <taxon>rosids</taxon>
        <taxon>fabids</taxon>
        <taxon>Rosales</taxon>
        <taxon>Cannabaceae</taxon>
        <taxon>Trema</taxon>
    </lineage>
</organism>
<evidence type="ECO:0000256" key="13">
    <source>
        <dbReference type="SAM" id="SignalP"/>
    </source>
</evidence>
<evidence type="ECO:0000256" key="4">
    <source>
        <dbReference type="ARBA" id="ARBA00022512"/>
    </source>
</evidence>
<evidence type="ECO:0000256" key="12">
    <source>
        <dbReference type="RuleBase" id="RU361169"/>
    </source>
</evidence>
<name>A0A2P5AW23_TREOI</name>
<evidence type="ECO:0000256" key="6">
    <source>
        <dbReference type="ARBA" id="ARBA00022729"/>
    </source>
</evidence>
<comment type="similarity">
    <text evidence="2 12">Belongs to the glycosyl hydrolase 28 family.</text>
</comment>
<keyword evidence="6 13" id="KW-0732">Signal</keyword>
<dbReference type="EC" id="3.2.1.15" evidence="3"/>
<dbReference type="SUPFAM" id="SSF51126">
    <property type="entry name" value="Pectin lyase-like"/>
    <property type="match status" value="1"/>
</dbReference>
<keyword evidence="9" id="KW-0961">Cell wall biogenesis/degradation</keyword>
<feature type="signal peptide" evidence="13">
    <location>
        <begin position="1"/>
        <end position="26"/>
    </location>
</feature>
<keyword evidence="4" id="KW-0134">Cell wall</keyword>
<keyword evidence="5" id="KW-0964">Secreted</keyword>
<dbReference type="SMART" id="SM00710">
    <property type="entry name" value="PbH1"/>
    <property type="match status" value="4"/>
</dbReference>
<dbReference type="PROSITE" id="PS00502">
    <property type="entry name" value="POLYGALACTURONASE"/>
    <property type="match status" value="1"/>
</dbReference>
<dbReference type="FunFam" id="2.160.20.10:FF:000028">
    <property type="entry name" value="Polygalacturonase QRT2"/>
    <property type="match status" value="1"/>
</dbReference>
<dbReference type="AlphaFoldDB" id="A0A2P5AW23"/>
<dbReference type="InterPro" id="IPR012334">
    <property type="entry name" value="Pectin_lyas_fold"/>
</dbReference>
<dbReference type="InterPro" id="IPR011050">
    <property type="entry name" value="Pectin_lyase_fold/virulence"/>
</dbReference>
<evidence type="ECO:0000256" key="10">
    <source>
        <dbReference type="ARBA" id="ARBA00034074"/>
    </source>
</evidence>
<evidence type="ECO:0000313" key="14">
    <source>
        <dbReference type="EMBL" id="PON40753.1"/>
    </source>
</evidence>
<gene>
    <name evidence="14" type="ORF">TorRG33x02_339790</name>
</gene>
<dbReference type="FunCoup" id="A0A2P5AW23">
    <property type="interactions" value="68"/>
</dbReference>
<feature type="chain" id="PRO_5015187302" description="endo-polygalacturonase" evidence="13">
    <location>
        <begin position="27"/>
        <end position="455"/>
    </location>
</feature>
<comment type="catalytic activity">
    <reaction evidence="10">
        <text>(1,4-alpha-D-galacturonosyl)n+m + H2O = (1,4-alpha-D-galacturonosyl)n + (1,4-alpha-D-galacturonosyl)m.</text>
        <dbReference type="EC" id="3.2.1.15"/>
    </reaction>
</comment>
<dbReference type="InterPro" id="IPR006626">
    <property type="entry name" value="PbH1"/>
</dbReference>
<dbReference type="Gene3D" id="2.160.20.10">
    <property type="entry name" value="Single-stranded right-handed beta-helix, Pectin lyase-like"/>
    <property type="match status" value="1"/>
</dbReference>
<protein>
    <recommendedName>
        <fullName evidence="3">endo-polygalacturonase</fullName>
        <ecNumber evidence="3">3.2.1.15</ecNumber>
    </recommendedName>
</protein>
<sequence>MNPKLHFHSLALILLIFHASFSFSFGRNQKDPLAISLHRAYGHHNNQNHRTNELEFPSLLKSKSDYNTHGLMTRFSRATRSPSSYSSSSPQIFNVDDFGARGDGTDDSQAFTKAWNRACSSKVGVILVPQNRVYHLKPITFSGPCKSSQLTMRISGIIKASPRRSDYEKDTRHWMVFDSVQNLRVEGGGTINGNGRKWWKNSCKINKALAVTFYECKNLRVANLRFKNAQQMHLTFQKCVNVQVVNLRVIAPGNSPNTDGIHITDTQNIQIMNSVIKTGDDCISIVSGSKNVRATDITCGPGHGISIGSLGAGNSEAEVSNVMVNRARFSGTTNGVRIKTWQGGSGYAKNIIFQNIAMRNVSNPIIIDQNYCDQDEPCHEQDSAVKISNVMYNNIKGTSDSQVAVKFECSKSFPCQGISLQNVNFVREGEGEVEASCENVSFDKSGRVSPKCSNI</sequence>
<evidence type="ECO:0000256" key="7">
    <source>
        <dbReference type="ARBA" id="ARBA00022801"/>
    </source>
</evidence>
<evidence type="ECO:0000256" key="3">
    <source>
        <dbReference type="ARBA" id="ARBA00012736"/>
    </source>
</evidence>
<dbReference type="STRING" id="63057.A0A2P5AW23"/>
<dbReference type="GO" id="GO:0009901">
    <property type="term" value="P:anther dehiscence"/>
    <property type="evidence" value="ECO:0007669"/>
    <property type="project" value="UniProtKB-ARBA"/>
</dbReference>
<evidence type="ECO:0000313" key="15">
    <source>
        <dbReference type="Proteomes" id="UP000237000"/>
    </source>
</evidence>
<comment type="subcellular location">
    <subcellularLocation>
        <location evidence="1">Secreted</location>
        <location evidence="1">Cell wall</location>
    </subcellularLocation>
</comment>
<evidence type="ECO:0000256" key="9">
    <source>
        <dbReference type="ARBA" id="ARBA00023316"/>
    </source>
</evidence>
<accession>A0A2P5AW23</accession>
<evidence type="ECO:0000256" key="11">
    <source>
        <dbReference type="PROSITE-ProRule" id="PRU10052"/>
    </source>
</evidence>
<evidence type="ECO:0000256" key="1">
    <source>
        <dbReference type="ARBA" id="ARBA00004191"/>
    </source>
</evidence>
<evidence type="ECO:0000256" key="2">
    <source>
        <dbReference type="ARBA" id="ARBA00008834"/>
    </source>
</evidence>
<keyword evidence="7 12" id="KW-0378">Hydrolase</keyword>
<feature type="active site" evidence="11">
    <location>
        <position position="303"/>
    </location>
</feature>
<dbReference type="GO" id="GO:0009830">
    <property type="term" value="P:cell wall modification involved in abscission"/>
    <property type="evidence" value="ECO:0007669"/>
    <property type="project" value="UniProtKB-ARBA"/>
</dbReference>
<reference evidence="15" key="1">
    <citation type="submission" date="2016-06" db="EMBL/GenBank/DDBJ databases">
        <title>Parallel loss of symbiosis genes in relatives of nitrogen-fixing non-legume Parasponia.</title>
        <authorList>
            <person name="Van Velzen R."/>
            <person name="Holmer R."/>
            <person name="Bu F."/>
            <person name="Rutten L."/>
            <person name="Van Zeijl A."/>
            <person name="Liu W."/>
            <person name="Santuari L."/>
            <person name="Cao Q."/>
            <person name="Sharma T."/>
            <person name="Shen D."/>
            <person name="Roswanjaya Y."/>
            <person name="Wardhani T."/>
            <person name="Kalhor M.S."/>
            <person name="Jansen J."/>
            <person name="Van den Hoogen J."/>
            <person name="Gungor B."/>
            <person name="Hartog M."/>
            <person name="Hontelez J."/>
            <person name="Verver J."/>
            <person name="Yang W.-C."/>
            <person name="Schijlen E."/>
            <person name="Repin R."/>
            <person name="Schilthuizen M."/>
            <person name="Schranz E."/>
            <person name="Heidstra R."/>
            <person name="Miyata K."/>
            <person name="Fedorova E."/>
            <person name="Kohlen W."/>
            <person name="Bisseling T."/>
            <person name="Smit S."/>
            <person name="Geurts R."/>
        </authorList>
    </citation>
    <scope>NUCLEOTIDE SEQUENCE [LARGE SCALE GENOMIC DNA]</scope>
    <source>
        <strain evidence="15">cv. RG33-2</strain>
    </source>
</reference>
<dbReference type="GO" id="GO:0005975">
    <property type="term" value="P:carbohydrate metabolic process"/>
    <property type="evidence" value="ECO:0007669"/>
    <property type="project" value="InterPro"/>
</dbReference>